<accession>A0A0D0LU33</accession>
<evidence type="ECO:0008006" key="3">
    <source>
        <dbReference type="Google" id="ProtNLM"/>
    </source>
</evidence>
<evidence type="ECO:0000313" key="1">
    <source>
        <dbReference type="EMBL" id="KIQ32758.1"/>
    </source>
</evidence>
<dbReference type="Proteomes" id="UP000032067">
    <property type="component" value="Unassembled WGS sequence"/>
</dbReference>
<sequence>MGSLERNAAAPSHPFNSTLETGIRALVVLEAFHPRHCDLLEMTWLDHLVVHTGDLDGLDVPQSLHPDLPNRAGELLVRRQLVEKSLRLMQQVHLVDVHETEEGIAFGSSEDAPSYLDLLQTPYSLALKERARWIAEQFAGLTTDEMRALIETRIGRWTADFQIIEKAPRIEP</sequence>
<comment type="caution">
    <text evidence="1">The sequence shown here is derived from an EMBL/GenBank/DDBJ whole genome shotgun (WGS) entry which is preliminary data.</text>
</comment>
<proteinExistence type="predicted"/>
<dbReference type="Pfam" id="PF20288">
    <property type="entry name" value="MC2"/>
    <property type="match status" value="1"/>
</dbReference>
<protein>
    <recommendedName>
        <fullName evidence="3">Threonine transporter</fullName>
    </recommendedName>
</protein>
<gene>
    <name evidence="1" type="ORF">RT97_11970</name>
</gene>
<dbReference type="RefSeq" id="WP_042578999.1">
    <property type="nucleotide sequence ID" value="NZ_JXQQ01000026.1"/>
</dbReference>
<dbReference type="AlphaFoldDB" id="A0A0D0LU33"/>
<evidence type="ECO:0000313" key="2">
    <source>
        <dbReference type="Proteomes" id="UP000032067"/>
    </source>
</evidence>
<dbReference type="EMBL" id="JXQQ01000026">
    <property type="protein sequence ID" value="KIQ32758.1"/>
    <property type="molecule type" value="Genomic_DNA"/>
</dbReference>
<reference evidence="1 2" key="1">
    <citation type="submission" date="2014-12" db="EMBL/GenBank/DDBJ databases">
        <title>16Stimator: statistical estimation of ribosomal gene copy numbers from draft genome assemblies.</title>
        <authorList>
            <person name="Perisin M.A."/>
            <person name="Vetter M."/>
            <person name="Gilbert J.A."/>
            <person name="Bergelson J."/>
        </authorList>
    </citation>
    <scope>NUCLEOTIDE SEQUENCE [LARGE SCALE GENOMIC DNA]</scope>
    <source>
        <strain evidence="1 2">MEDvA23</strain>
    </source>
</reference>
<name>A0A0D0LU33_VARPD</name>
<dbReference type="OrthoDB" id="8662245at2"/>
<organism evidence="1 2">
    <name type="scientific">Variovorax paradoxus</name>
    <dbReference type="NCBI Taxonomy" id="34073"/>
    <lineage>
        <taxon>Bacteria</taxon>
        <taxon>Pseudomonadati</taxon>
        <taxon>Pseudomonadota</taxon>
        <taxon>Betaproteobacteria</taxon>
        <taxon>Burkholderiales</taxon>
        <taxon>Comamonadaceae</taxon>
        <taxon>Variovorax</taxon>
    </lineage>
</organism>
<dbReference type="InterPro" id="IPR046904">
    <property type="entry name" value="ABC-3C_MC2"/>
</dbReference>